<evidence type="ECO:0000313" key="2">
    <source>
        <dbReference type="Proteomes" id="UP000030664"/>
    </source>
</evidence>
<dbReference type="AlphaFoldDB" id="A0A0B0DG74"/>
<organism evidence="1 2">
    <name type="scientific">Kocuria marina</name>
    <dbReference type="NCBI Taxonomy" id="223184"/>
    <lineage>
        <taxon>Bacteria</taxon>
        <taxon>Bacillati</taxon>
        <taxon>Actinomycetota</taxon>
        <taxon>Actinomycetes</taxon>
        <taxon>Micrococcales</taxon>
        <taxon>Micrococcaceae</taxon>
        <taxon>Kocuria</taxon>
    </lineage>
</organism>
<name>A0A0B0DG74_9MICC</name>
<dbReference type="EMBL" id="JROM01000022">
    <property type="protein sequence ID" value="KHE74264.1"/>
    <property type="molecule type" value="Genomic_DNA"/>
</dbReference>
<comment type="caution">
    <text evidence="1">The sequence shown here is derived from an EMBL/GenBank/DDBJ whole genome shotgun (WGS) entry which is preliminary data.</text>
</comment>
<reference evidence="1 2" key="1">
    <citation type="submission" date="2014-09" db="EMBL/GenBank/DDBJ databases">
        <title>High-quality draft genome sequence of Kocuria marina SO9-6, an actinobacterium isolated from a copper mine.</title>
        <authorList>
            <person name="Castro D.B."/>
            <person name="Pereira L.B."/>
            <person name="Silva M.V."/>
            <person name="Silva B.P."/>
            <person name="Zanardi B.R."/>
            <person name="Carlos C."/>
            <person name="Belgini D.R."/>
            <person name="Limache E.G."/>
            <person name="Lacerda G.V."/>
            <person name="Nery M.B."/>
            <person name="Gomes M.B."/>
            <person name="Souza S."/>
            <person name="Silva T.M."/>
            <person name="Rodrigues V.D."/>
            <person name="Paulino L.C."/>
            <person name="Vicentini R."/>
            <person name="Ferraz L.F."/>
            <person name="Ottoboni L.M."/>
        </authorList>
    </citation>
    <scope>NUCLEOTIDE SEQUENCE [LARGE SCALE GENOMIC DNA]</scope>
    <source>
        <strain evidence="1 2">SO9-6</strain>
    </source>
</reference>
<gene>
    <name evidence="1" type="ORF">AS25_07725</name>
</gene>
<dbReference type="Proteomes" id="UP000030664">
    <property type="component" value="Unassembled WGS sequence"/>
</dbReference>
<protein>
    <submittedName>
        <fullName evidence="1">Uncharacterized protein</fullName>
    </submittedName>
</protein>
<sequence>MGICESWARYTQLPSKMCFISSSKISGSVKISRLARMIPSARSSSTAPSRTSCKRLRVSVMA</sequence>
<proteinExistence type="predicted"/>
<accession>A0A0B0DG74</accession>
<evidence type="ECO:0000313" key="1">
    <source>
        <dbReference type="EMBL" id="KHE74264.1"/>
    </source>
</evidence>